<keyword evidence="2" id="KW-1185">Reference proteome</keyword>
<evidence type="ECO:0000313" key="1">
    <source>
        <dbReference type="EMBL" id="GAU34362.1"/>
    </source>
</evidence>
<gene>
    <name evidence="1" type="ORF">TSUD_20690</name>
</gene>
<evidence type="ECO:0000313" key="2">
    <source>
        <dbReference type="Proteomes" id="UP000242715"/>
    </source>
</evidence>
<dbReference type="AlphaFoldDB" id="A0A2Z6NCI8"/>
<organism evidence="1 2">
    <name type="scientific">Trifolium subterraneum</name>
    <name type="common">Subterranean clover</name>
    <dbReference type="NCBI Taxonomy" id="3900"/>
    <lineage>
        <taxon>Eukaryota</taxon>
        <taxon>Viridiplantae</taxon>
        <taxon>Streptophyta</taxon>
        <taxon>Embryophyta</taxon>
        <taxon>Tracheophyta</taxon>
        <taxon>Spermatophyta</taxon>
        <taxon>Magnoliopsida</taxon>
        <taxon>eudicotyledons</taxon>
        <taxon>Gunneridae</taxon>
        <taxon>Pentapetalae</taxon>
        <taxon>rosids</taxon>
        <taxon>fabids</taxon>
        <taxon>Fabales</taxon>
        <taxon>Fabaceae</taxon>
        <taxon>Papilionoideae</taxon>
        <taxon>50 kb inversion clade</taxon>
        <taxon>NPAAA clade</taxon>
        <taxon>Hologalegina</taxon>
        <taxon>IRL clade</taxon>
        <taxon>Trifolieae</taxon>
        <taxon>Trifolium</taxon>
    </lineage>
</organism>
<dbReference type="OrthoDB" id="428918at2759"/>
<protein>
    <recommendedName>
        <fullName evidence="3">Reverse transcriptase zinc-binding domain-containing protein</fullName>
    </recommendedName>
</protein>
<accession>A0A2Z6NCI8</accession>
<sequence length="270" mass="31067">MWHARQILSLGCRWRIGSGDNIRVMHDPWLCGSASRWVPSPQPTCVYQLSVRDLLHDNYKAWDIAKVRNLFSGDVAERILETPLVSSVRKDKVIWDEEKNGCYSVKSGYKLAMRYILCSDKYHRMSPDSLSIVGKASGVYSQLSSGDEEIEDELHIFFKCAVARESCESSDTASRVVMLLWCIWHNRNDKLWNDNVQMPRQIGRYAFDAWTDWYSVHKPKSNSVNGSTETDLVRWEKPALVHGWYDTMAASCDFICRGRSMSFTFSNGRS</sequence>
<dbReference type="Proteomes" id="UP000242715">
    <property type="component" value="Unassembled WGS sequence"/>
</dbReference>
<reference evidence="2" key="1">
    <citation type="journal article" date="2017" name="Front. Plant Sci.">
        <title>Climate Clever Clovers: New Paradigm to Reduce the Environmental Footprint of Ruminants by Breeding Low Methanogenic Forages Utilizing Haplotype Variation.</title>
        <authorList>
            <person name="Kaur P."/>
            <person name="Appels R."/>
            <person name="Bayer P.E."/>
            <person name="Keeble-Gagnere G."/>
            <person name="Wang J."/>
            <person name="Hirakawa H."/>
            <person name="Shirasawa K."/>
            <person name="Vercoe P."/>
            <person name="Stefanova K."/>
            <person name="Durmic Z."/>
            <person name="Nichols P."/>
            <person name="Revell C."/>
            <person name="Isobe S.N."/>
            <person name="Edwards D."/>
            <person name="Erskine W."/>
        </authorList>
    </citation>
    <scope>NUCLEOTIDE SEQUENCE [LARGE SCALE GENOMIC DNA]</scope>
    <source>
        <strain evidence="2">cv. Daliak</strain>
    </source>
</reference>
<proteinExistence type="predicted"/>
<name>A0A2Z6NCI8_TRISU</name>
<dbReference type="EMBL" id="DF973552">
    <property type="protein sequence ID" value="GAU34362.1"/>
    <property type="molecule type" value="Genomic_DNA"/>
</dbReference>
<evidence type="ECO:0008006" key="3">
    <source>
        <dbReference type="Google" id="ProtNLM"/>
    </source>
</evidence>